<dbReference type="GO" id="GO:0005634">
    <property type="term" value="C:nucleus"/>
    <property type="evidence" value="ECO:0007669"/>
    <property type="project" value="TreeGrafter"/>
</dbReference>
<evidence type="ECO:0000313" key="5">
    <source>
        <dbReference type="Proteomes" id="UP000567179"/>
    </source>
</evidence>
<reference evidence="4 5" key="1">
    <citation type="journal article" date="2020" name="ISME J.">
        <title>Uncovering the hidden diversity of litter-decomposition mechanisms in mushroom-forming fungi.</title>
        <authorList>
            <person name="Floudas D."/>
            <person name="Bentzer J."/>
            <person name="Ahren D."/>
            <person name="Johansson T."/>
            <person name="Persson P."/>
            <person name="Tunlid A."/>
        </authorList>
    </citation>
    <scope>NUCLEOTIDE SEQUENCE [LARGE SCALE GENOMIC DNA]</scope>
    <source>
        <strain evidence="4 5">CBS 101986</strain>
    </source>
</reference>
<dbReference type="InterPro" id="IPR015172">
    <property type="entry name" value="MIF4G-like_typ-1"/>
</dbReference>
<dbReference type="Gene3D" id="1.25.40.180">
    <property type="match status" value="3"/>
</dbReference>
<gene>
    <name evidence="4" type="ORF">D9619_001169</name>
</gene>
<dbReference type="InterPro" id="IPR016024">
    <property type="entry name" value="ARM-type_fold"/>
</dbReference>
<dbReference type="SUPFAM" id="SSF48371">
    <property type="entry name" value="ARM repeat"/>
    <property type="match status" value="3"/>
</dbReference>
<dbReference type="Pfam" id="PF09090">
    <property type="entry name" value="MIF4G_like_2"/>
    <property type="match status" value="1"/>
</dbReference>
<dbReference type="InterPro" id="IPR015174">
    <property type="entry name" value="MIF4G-like_typ-2"/>
</dbReference>
<dbReference type="OrthoDB" id="10252707at2759"/>
<evidence type="ECO:0000259" key="3">
    <source>
        <dbReference type="Pfam" id="PF09090"/>
    </source>
</evidence>
<sequence>MAAAAVEEEEEEEEAEDTADGTTGTEVRGAHPYVEQSDELVSMREDDYDDRRRDYETPDEKLKAAIIKLGEVDPVDEIPRLEQQIRDHVPRSIPTVSEAFRTGVTEQPYKIPFYATLLRLLHNPSEVATAEESPLGRLVLEDLWKGFQSYLDQVSWRETRLCIHFFAHLTVAKIISAESMLALLRSFTAVLDEFGVSHGRAKQAALCAGEGLNIAGPALKVHSAAGVEEIISAIQAYADTATHQKWLVNPATRISSQAIPSENAIELLELLLTTIATLNESDFKETANCVPQPYLQYAEVDNTVMKPYDLPSVLVPPEVIELDSMSAETGEETPVKKDEWPEYFVRLFPEDVSPDPKNPAGYIIRTALLDMVEIFEVNRKECARLLLEYPKWNLPGSFKPKPGASTEAEPVPGKDWQLESTIIETVLGAYLVLPESSKKSIYYIALITELCKLSPSTVGPAVGKSIRKLYTSLSDGLDVEAARRFAEWFAVHMSNFGFQWVWKEWIPDLSLPVQHPRRAFMRRAVEFEIRLAYHDRILKTLPEPMQGPDAYTIAEQAPGPAYDYEEPTNPHHDAAQAVLNLFRGRAKAEDVIAHLDQLKITLESSDDAPSDVDSTIRSIVIQSLLHIGSRSFSHFLNAIERYLPLLRNLASGGSSSTGGSGNPEAKADVLNAAASFWKYNRQMVAIVFDKLMQYQIVDPTDVVAWTFLNGVAVGQLAELGGPMNLSAFEWDLLRGALDKANGRVTIARRKVASLRKEDEDARARVKAADQAPMEVDGENKLEENDMDAPKPDVETPPVDNPALTTALKAFSSLTKEQKTALSRTLEGFVACLAPKSTATNANPHARTVITEDAWTNRADWGRDEWNAWETWGWYRQFCRAYSPYLRAYSNTLYTVSLSRFEHEKDPAGEVLKLVWNIATGQEA</sequence>
<comment type="caution">
    <text evidence="4">The sequence shown here is derived from an EMBL/GenBank/DDBJ whole genome shotgun (WGS) entry which is preliminary data.</text>
</comment>
<dbReference type="Pfam" id="PF09088">
    <property type="entry name" value="MIF4G_like"/>
    <property type="match status" value="1"/>
</dbReference>
<feature type="region of interest" description="Disordered" evidence="1">
    <location>
        <begin position="1"/>
        <end position="56"/>
    </location>
</feature>
<dbReference type="InterPro" id="IPR027159">
    <property type="entry name" value="CBP80"/>
</dbReference>
<evidence type="ECO:0008006" key="6">
    <source>
        <dbReference type="Google" id="ProtNLM"/>
    </source>
</evidence>
<feature type="compositionally biased region" description="Acidic residues" evidence="1">
    <location>
        <begin position="1"/>
        <end position="19"/>
    </location>
</feature>
<evidence type="ECO:0000256" key="1">
    <source>
        <dbReference type="SAM" id="MobiDB-lite"/>
    </source>
</evidence>
<evidence type="ECO:0000259" key="2">
    <source>
        <dbReference type="Pfam" id="PF09088"/>
    </source>
</evidence>
<dbReference type="GO" id="GO:0000339">
    <property type="term" value="F:RNA cap binding"/>
    <property type="evidence" value="ECO:0007669"/>
    <property type="project" value="InterPro"/>
</dbReference>
<dbReference type="EMBL" id="JAACJJ010000028">
    <property type="protein sequence ID" value="KAF5322475.1"/>
    <property type="molecule type" value="Genomic_DNA"/>
</dbReference>
<dbReference type="GO" id="GO:0005846">
    <property type="term" value="C:nuclear cap binding complex"/>
    <property type="evidence" value="ECO:0007669"/>
    <property type="project" value="InterPro"/>
</dbReference>
<feature type="compositionally biased region" description="Basic and acidic residues" evidence="1">
    <location>
        <begin position="41"/>
        <end position="56"/>
    </location>
</feature>
<feature type="compositionally biased region" description="Basic and acidic residues" evidence="1">
    <location>
        <begin position="777"/>
        <end position="793"/>
    </location>
</feature>
<keyword evidence="5" id="KW-1185">Reference proteome</keyword>
<feature type="domain" description="MIF4G-like type 1" evidence="2">
    <location>
        <begin position="354"/>
        <end position="543"/>
    </location>
</feature>
<dbReference type="Proteomes" id="UP000567179">
    <property type="component" value="Unassembled WGS sequence"/>
</dbReference>
<dbReference type="PANTHER" id="PTHR12412">
    <property type="entry name" value="CAP BINDING PROTEIN"/>
    <property type="match status" value="1"/>
</dbReference>
<feature type="domain" description="MIF4G-like type 2" evidence="3">
    <location>
        <begin position="562"/>
        <end position="885"/>
    </location>
</feature>
<dbReference type="PANTHER" id="PTHR12412:SF2">
    <property type="entry name" value="NUCLEAR CAP-BINDING PROTEIN SUBUNIT 1"/>
    <property type="match status" value="1"/>
</dbReference>
<organism evidence="4 5">
    <name type="scientific">Psilocybe cf. subviscida</name>
    <dbReference type="NCBI Taxonomy" id="2480587"/>
    <lineage>
        <taxon>Eukaryota</taxon>
        <taxon>Fungi</taxon>
        <taxon>Dikarya</taxon>
        <taxon>Basidiomycota</taxon>
        <taxon>Agaricomycotina</taxon>
        <taxon>Agaricomycetes</taxon>
        <taxon>Agaricomycetidae</taxon>
        <taxon>Agaricales</taxon>
        <taxon>Agaricineae</taxon>
        <taxon>Strophariaceae</taxon>
        <taxon>Psilocybe</taxon>
    </lineage>
</organism>
<dbReference type="GO" id="GO:0003729">
    <property type="term" value="F:mRNA binding"/>
    <property type="evidence" value="ECO:0007669"/>
    <property type="project" value="TreeGrafter"/>
</dbReference>
<feature type="region of interest" description="Disordered" evidence="1">
    <location>
        <begin position="762"/>
        <end position="799"/>
    </location>
</feature>
<name>A0A8H5BFM1_9AGAR</name>
<dbReference type="GO" id="GO:0000184">
    <property type="term" value="P:nuclear-transcribed mRNA catabolic process, nonsense-mediated decay"/>
    <property type="evidence" value="ECO:0007669"/>
    <property type="project" value="TreeGrafter"/>
</dbReference>
<evidence type="ECO:0000313" key="4">
    <source>
        <dbReference type="EMBL" id="KAF5322475.1"/>
    </source>
</evidence>
<dbReference type="GO" id="GO:0006406">
    <property type="term" value="P:mRNA export from nucleus"/>
    <property type="evidence" value="ECO:0007669"/>
    <property type="project" value="InterPro"/>
</dbReference>
<accession>A0A8H5BFM1</accession>
<proteinExistence type="predicted"/>
<protein>
    <recommendedName>
        <fullName evidence="6">MIF4G domain-containing protein</fullName>
    </recommendedName>
</protein>
<dbReference type="AlphaFoldDB" id="A0A8H5BFM1"/>